<dbReference type="PANTHER" id="PTHR12526:SF630">
    <property type="entry name" value="GLYCOSYLTRANSFERASE"/>
    <property type="match status" value="1"/>
</dbReference>
<dbReference type="GO" id="GO:0016757">
    <property type="term" value="F:glycosyltransferase activity"/>
    <property type="evidence" value="ECO:0007669"/>
    <property type="project" value="UniProtKB-KW"/>
</dbReference>
<gene>
    <name evidence="3" type="ORF">LKD40_09340</name>
</gene>
<keyword evidence="1" id="KW-0175">Coiled coil</keyword>
<feature type="domain" description="Glycosyl transferase family 1" evidence="2">
    <location>
        <begin position="183"/>
        <end position="334"/>
    </location>
</feature>
<keyword evidence="3" id="KW-0808">Transferase</keyword>
<evidence type="ECO:0000313" key="4">
    <source>
        <dbReference type="Proteomes" id="UP001198612"/>
    </source>
</evidence>
<proteinExistence type="predicted"/>
<evidence type="ECO:0000259" key="2">
    <source>
        <dbReference type="Pfam" id="PF00534"/>
    </source>
</evidence>
<feature type="coiled-coil region" evidence="1">
    <location>
        <begin position="166"/>
        <end position="193"/>
    </location>
</feature>
<keyword evidence="4" id="KW-1185">Reference proteome</keyword>
<dbReference type="Pfam" id="PF00534">
    <property type="entry name" value="Glycos_transf_1"/>
    <property type="match status" value="1"/>
</dbReference>
<name>A0AAW4WF20_9FIRM</name>
<dbReference type="AlphaFoldDB" id="A0AAW4WF20"/>
<dbReference type="EC" id="2.4.-.-" evidence="3"/>
<dbReference type="InterPro" id="IPR001296">
    <property type="entry name" value="Glyco_trans_1"/>
</dbReference>
<sequence>MERVAVIMGKMHSGGKKNLVMEYYRNIDKTKIQFDFFCDTDSNAIPKDEITKLGGRVYQIAPYQNILKNMSQMKTICKKNNYKIMHAYNGTMNLFSMFVGWQCGIPIRISESISMAHSADKKTILKNILKPFSKLFATNFMANGEVCGRWQFGDKLFDEGKVRVFKTVINTEANKYNEELRNATREKYGVEDNIVIGHIGRLTEQKNTLFIIDIFNALVNKEPKAKLLIIGDGNLREAMIAKIDEYGIKDKVLYLGRREDIPQFYNAMDCFLLPSLYEGLPVVGVEAENCGLPMFFSTEIPKESSACDDLGVFISLEKSPDEWADEILQVVKKNIPIRKGKTEEVKAAGFDSSVEANELLKYYEGLIASMN</sequence>
<dbReference type="SUPFAM" id="SSF53756">
    <property type="entry name" value="UDP-Glycosyltransferase/glycogen phosphorylase"/>
    <property type="match status" value="1"/>
</dbReference>
<keyword evidence="3" id="KW-0328">Glycosyltransferase</keyword>
<reference evidence="3 4" key="1">
    <citation type="submission" date="2021-10" db="EMBL/GenBank/DDBJ databases">
        <title>Anaerobic single-cell dispensing facilitates the cultivation of human gut bacteria.</title>
        <authorList>
            <person name="Afrizal A."/>
        </authorList>
    </citation>
    <scope>NUCLEOTIDE SEQUENCE [LARGE SCALE GENOMIC DNA]</scope>
    <source>
        <strain evidence="3 4">CLA-AA-H217</strain>
    </source>
</reference>
<organism evidence="3 4">
    <name type="scientific">Blautia fusiformis</name>
    <dbReference type="NCBI Taxonomy" id="2881264"/>
    <lineage>
        <taxon>Bacteria</taxon>
        <taxon>Bacillati</taxon>
        <taxon>Bacillota</taxon>
        <taxon>Clostridia</taxon>
        <taxon>Lachnospirales</taxon>
        <taxon>Lachnospiraceae</taxon>
        <taxon>Blautia</taxon>
    </lineage>
</organism>
<evidence type="ECO:0000313" key="3">
    <source>
        <dbReference type="EMBL" id="MCC2228006.1"/>
    </source>
</evidence>
<evidence type="ECO:0000256" key="1">
    <source>
        <dbReference type="SAM" id="Coils"/>
    </source>
</evidence>
<dbReference type="RefSeq" id="WP_173745956.1">
    <property type="nucleotide sequence ID" value="NZ_JAJEQQ010000012.1"/>
</dbReference>
<accession>A0AAW4WF20</accession>
<dbReference type="Gene3D" id="3.40.50.2000">
    <property type="entry name" value="Glycogen Phosphorylase B"/>
    <property type="match status" value="2"/>
</dbReference>
<protein>
    <submittedName>
        <fullName evidence="3">Glycosyltransferase</fullName>
        <ecNumber evidence="3">2.4.-.-</ecNumber>
    </submittedName>
</protein>
<comment type="caution">
    <text evidence="3">The sequence shown here is derived from an EMBL/GenBank/DDBJ whole genome shotgun (WGS) entry which is preliminary data.</text>
</comment>
<dbReference type="Proteomes" id="UP001198612">
    <property type="component" value="Unassembled WGS sequence"/>
</dbReference>
<dbReference type="PANTHER" id="PTHR12526">
    <property type="entry name" value="GLYCOSYLTRANSFERASE"/>
    <property type="match status" value="1"/>
</dbReference>
<dbReference type="EMBL" id="JAJEQQ010000012">
    <property type="protein sequence ID" value="MCC2228006.1"/>
    <property type="molecule type" value="Genomic_DNA"/>
</dbReference>